<keyword evidence="6" id="KW-1185">Reference proteome</keyword>
<evidence type="ECO:0000313" key="6">
    <source>
        <dbReference type="Proteomes" id="UP000266118"/>
    </source>
</evidence>
<evidence type="ECO:0000256" key="2">
    <source>
        <dbReference type="ARBA" id="ARBA00023125"/>
    </source>
</evidence>
<keyword evidence="3" id="KW-0804">Transcription</keyword>
<dbReference type="PANTHER" id="PTHR30146:SF109">
    <property type="entry name" value="HTH-TYPE TRANSCRIPTIONAL REGULATOR GALS"/>
    <property type="match status" value="1"/>
</dbReference>
<dbReference type="Pfam" id="PF13377">
    <property type="entry name" value="Peripla_BP_3"/>
    <property type="match status" value="1"/>
</dbReference>
<dbReference type="GO" id="GO:0000976">
    <property type="term" value="F:transcription cis-regulatory region binding"/>
    <property type="evidence" value="ECO:0007669"/>
    <property type="project" value="TreeGrafter"/>
</dbReference>
<feature type="domain" description="HTH lacI-type" evidence="4">
    <location>
        <begin position="5"/>
        <end position="59"/>
    </location>
</feature>
<dbReference type="EMBL" id="CP032489">
    <property type="protein sequence ID" value="AYD48032.1"/>
    <property type="molecule type" value="Genomic_DNA"/>
</dbReference>
<dbReference type="SMART" id="SM00354">
    <property type="entry name" value="HTH_LACI"/>
    <property type="match status" value="1"/>
</dbReference>
<dbReference type="PROSITE" id="PS50932">
    <property type="entry name" value="HTH_LACI_2"/>
    <property type="match status" value="1"/>
</dbReference>
<evidence type="ECO:0000256" key="1">
    <source>
        <dbReference type="ARBA" id="ARBA00023015"/>
    </source>
</evidence>
<dbReference type="AlphaFoldDB" id="A0A386HQS8"/>
<evidence type="ECO:0000259" key="4">
    <source>
        <dbReference type="PROSITE" id="PS50932"/>
    </source>
</evidence>
<dbReference type="Gene3D" id="3.40.50.2300">
    <property type="match status" value="2"/>
</dbReference>
<dbReference type="KEGG" id="ark:D6B99_10795"/>
<dbReference type="CDD" id="cd01392">
    <property type="entry name" value="HTH_LacI"/>
    <property type="match status" value="1"/>
</dbReference>
<dbReference type="CDD" id="cd06267">
    <property type="entry name" value="PBP1_LacI_sugar_binding-like"/>
    <property type="match status" value="1"/>
</dbReference>
<dbReference type="SUPFAM" id="SSF53822">
    <property type="entry name" value="Periplasmic binding protein-like I"/>
    <property type="match status" value="1"/>
</dbReference>
<dbReference type="SUPFAM" id="SSF47413">
    <property type="entry name" value="lambda repressor-like DNA-binding domains"/>
    <property type="match status" value="1"/>
</dbReference>
<keyword evidence="1" id="KW-0805">Transcription regulation</keyword>
<accession>A0A386HQS8</accession>
<dbReference type="Proteomes" id="UP000266118">
    <property type="component" value="Chromosome"/>
</dbReference>
<dbReference type="Gene3D" id="1.10.260.40">
    <property type="entry name" value="lambda repressor-like DNA-binding domains"/>
    <property type="match status" value="1"/>
</dbReference>
<dbReference type="OrthoDB" id="9803256at2"/>
<sequence length="344" mass="38680">MQKETTIYDIADKLGISATTVSRGLNNNPRINKNTREKIHKTAEEMGYQHNTLASNLRKRQTKTIGILLHEVNSNFVTSVLAGIEKVVTKEHYDILITHSAESGEREIANATNLLNKRVDGIIVSLAMSTKNIDHFTPYFERKIPIVFFDRVMNDADCTKIIINNFSCGYNATKHLIEQGCKKIAHITADLTRNVYNDRFLGYKKALKDHQLTYKKDLIKICSLDKAATIEATRELLIQKPDAFFVTNDFAAAVCIEVIHEHGLRVPEDIAVIGFNNDTLGDLITPKLSTVDYPGILMGEVAATELMKKIKLKNSNKKFADQTMTIPSELVIRESSLKSQKKKS</sequence>
<dbReference type="Pfam" id="PF00356">
    <property type="entry name" value="LacI"/>
    <property type="match status" value="1"/>
</dbReference>
<protein>
    <submittedName>
        <fullName evidence="5">LacI family transcriptional regulator</fullName>
    </submittedName>
</protein>
<dbReference type="InterPro" id="IPR046335">
    <property type="entry name" value="LacI/GalR-like_sensor"/>
</dbReference>
<dbReference type="PANTHER" id="PTHR30146">
    <property type="entry name" value="LACI-RELATED TRANSCRIPTIONAL REPRESSOR"/>
    <property type="match status" value="1"/>
</dbReference>
<gene>
    <name evidence="5" type="ORF">D6B99_10795</name>
</gene>
<evidence type="ECO:0000313" key="5">
    <source>
        <dbReference type="EMBL" id="AYD48032.1"/>
    </source>
</evidence>
<dbReference type="InterPro" id="IPR028082">
    <property type="entry name" value="Peripla_BP_I"/>
</dbReference>
<name>A0A386HQS8_9BACT</name>
<dbReference type="InterPro" id="IPR000843">
    <property type="entry name" value="HTH_LacI"/>
</dbReference>
<dbReference type="GO" id="GO:0003700">
    <property type="term" value="F:DNA-binding transcription factor activity"/>
    <property type="evidence" value="ECO:0007669"/>
    <property type="project" value="TreeGrafter"/>
</dbReference>
<organism evidence="5 6">
    <name type="scientific">Arachidicoccus soli</name>
    <dbReference type="NCBI Taxonomy" id="2341117"/>
    <lineage>
        <taxon>Bacteria</taxon>
        <taxon>Pseudomonadati</taxon>
        <taxon>Bacteroidota</taxon>
        <taxon>Chitinophagia</taxon>
        <taxon>Chitinophagales</taxon>
        <taxon>Chitinophagaceae</taxon>
        <taxon>Arachidicoccus</taxon>
    </lineage>
</organism>
<reference evidence="5 6" key="1">
    <citation type="submission" date="2018-09" db="EMBL/GenBank/DDBJ databases">
        <title>Arachidicoccus sp. nov., a bacterium isolated from soil.</title>
        <authorList>
            <person name="Weon H.-Y."/>
            <person name="Kwon S.-W."/>
            <person name="Lee S.A."/>
        </authorList>
    </citation>
    <scope>NUCLEOTIDE SEQUENCE [LARGE SCALE GENOMIC DNA]</scope>
    <source>
        <strain evidence="5 6">KIS59-12</strain>
    </source>
</reference>
<keyword evidence="2" id="KW-0238">DNA-binding</keyword>
<dbReference type="RefSeq" id="WP_119988100.1">
    <property type="nucleotide sequence ID" value="NZ_CP032489.1"/>
</dbReference>
<evidence type="ECO:0000256" key="3">
    <source>
        <dbReference type="ARBA" id="ARBA00023163"/>
    </source>
</evidence>
<proteinExistence type="predicted"/>
<dbReference type="InterPro" id="IPR010982">
    <property type="entry name" value="Lambda_DNA-bd_dom_sf"/>
</dbReference>